<dbReference type="AlphaFoldDB" id="A0A854Q6F1"/>
<name>A0A854Q6F1_CRYNE</name>
<dbReference type="OrthoDB" id="2595969at2759"/>
<proteinExistence type="predicted"/>
<organism evidence="2 3">
    <name type="scientific">Cryptococcus neoformans Tu259-1</name>
    <dbReference type="NCBI Taxonomy" id="1230072"/>
    <lineage>
        <taxon>Eukaryota</taxon>
        <taxon>Fungi</taxon>
        <taxon>Dikarya</taxon>
        <taxon>Basidiomycota</taxon>
        <taxon>Agaricomycotina</taxon>
        <taxon>Tremellomycetes</taxon>
        <taxon>Tremellales</taxon>
        <taxon>Cryptococcaceae</taxon>
        <taxon>Cryptococcus</taxon>
        <taxon>Cryptococcus neoformans species complex</taxon>
    </lineage>
</organism>
<feature type="region of interest" description="Disordered" evidence="1">
    <location>
        <begin position="48"/>
        <end position="78"/>
    </location>
</feature>
<evidence type="ECO:0000313" key="2">
    <source>
        <dbReference type="EMBL" id="OXG15836.1"/>
    </source>
</evidence>
<dbReference type="EMBL" id="AMKT01000069">
    <property type="protein sequence ID" value="OXG15836.1"/>
    <property type="molecule type" value="Genomic_DNA"/>
</dbReference>
<evidence type="ECO:0000256" key="1">
    <source>
        <dbReference type="SAM" id="MobiDB-lite"/>
    </source>
</evidence>
<gene>
    <name evidence="2" type="ORF">C361_05278</name>
</gene>
<protein>
    <submittedName>
        <fullName evidence="2">Uncharacterized protein</fullName>
    </submittedName>
</protein>
<sequence>MRVDPTTTDAEMSTYSSVIHISLLYLSIQYQTMNDHLAALNAPPPRYILESDSSDEEGQGAYPGSSTPKPKISIDTPPVEVSVIRGTGNEEVRDLILALGQAGKYLKKHLGVSGSAVGQEEVGKVVVGGRQAGQGWKVGEGLVFSVNEANLPHEAVWEIAQRLLANVKAQSWTIITTYVPAMYIASKTVGYRTRSDPPIRYLSQGEVKVEGAETYETPNYLTGLAGAITSLSAHPSFTTQPTTLILPLPLSALPLSHLSATLARISPSIASALNGKKSKWTEEDDEPYSAPGMGKVRGLARGVGEAVGMYT</sequence>
<comment type="caution">
    <text evidence="2">The sequence shown here is derived from an EMBL/GenBank/DDBJ whole genome shotgun (WGS) entry which is preliminary data.</text>
</comment>
<evidence type="ECO:0000313" key="3">
    <source>
        <dbReference type="Proteomes" id="UP000199727"/>
    </source>
</evidence>
<dbReference type="Proteomes" id="UP000199727">
    <property type="component" value="Unassembled WGS sequence"/>
</dbReference>
<reference evidence="2 3" key="1">
    <citation type="submission" date="2017-06" db="EMBL/GenBank/DDBJ databases">
        <title>Global population genomics of the pathogenic fungus Cryptococcus neoformans var. grubii.</title>
        <authorList>
            <person name="Cuomo C."/>
            <person name="Litvintseva A."/>
            <person name="Chen Y."/>
            <person name="Young S."/>
            <person name="Zeng Q."/>
            <person name="Chapman S."/>
            <person name="Gujja S."/>
            <person name="Saif S."/>
            <person name="Birren B."/>
        </authorList>
    </citation>
    <scope>NUCLEOTIDE SEQUENCE [LARGE SCALE GENOMIC DNA]</scope>
    <source>
        <strain evidence="2 3">Tu259-1</strain>
    </source>
</reference>
<accession>A0A854Q6F1</accession>